<dbReference type="PANTHER" id="PTHR38686">
    <property type="entry name" value="APOLIPOPROTEIN N-ACYLTRANSFERASE"/>
    <property type="match status" value="1"/>
</dbReference>
<sequence length="512" mass="57077">MKLSIVHRLKRPVAAAFVGALTTLAFAPFQIWPIAILSPMMLLLLIHQQRPKHALMIGYFWGLGQFATGISWVYVSIANFGGMPIIANLFLMGGLIAYLAIYPALFAGVYQRYFAQVRAINLLLAAPALWLVCDWLRGWVMTGFPWLWLGYSQIDAPLSVFAPIGGVELITLLMVSIAGALSYAVLSRRYMSLALIALIAAAIWALKPIQWVTPMRDNTTSIALIQGNIAQELKWAPHQRWPTIMKYTDLSRENWDADIIIWPEAAIPAFEIEIPSFLSNLNSAAKMNNSAVVTGVVNQASNGQFYNSILALGVTPQDEYRFDLSERYNKHHLLPFGEFVPFGELLRPIAPFFNLPMSSFSRGDFVQPNIIANERHLAPALCYEIIFNEQVRANVTDETDFLLTLSNDAWFGASIGPIQHMEIARMRALELGKPLIRSTNNGITAVTDHTGTVVATIPQFETAVLRAELTPTRGQTPYQRWGTLPIYLWVIAALAMAIFAKRQRQAPCEATE</sequence>
<dbReference type="InterPro" id="IPR004563">
    <property type="entry name" value="Apolipo_AcylTrfase"/>
</dbReference>
<dbReference type="InterPro" id="IPR003010">
    <property type="entry name" value="C-N_Hydrolase"/>
</dbReference>
<dbReference type="GO" id="GO:0005886">
    <property type="term" value="C:plasma membrane"/>
    <property type="evidence" value="ECO:0007669"/>
    <property type="project" value="UniProtKB-SubCell"/>
</dbReference>
<comment type="caution">
    <text evidence="11">The sequence shown here is derived from an EMBL/GenBank/DDBJ whole genome shotgun (WGS) entry which is preliminary data.</text>
</comment>
<keyword evidence="11" id="KW-0449">Lipoprotein</keyword>
<feature type="transmembrane region" description="Helical" evidence="9">
    <location>
        <begin position="122"/>
        <end position="140"/>
    </location>
</feature>
<name>A0A7X8TSU1_9VIBR</name>
<feature type="transmembrane region" description="Helical" evidence="9">
    <location>
        <begin position="12"/>
        <end position="45"/>
    </location>
</feature>
<evidence type="ECO:0000313" key="12">
    <source>
        <dbReference type="Proteomes" id="UP000535589"/>
    </source>
</evidence>
<evidence type="ECO:0000256" key="8">
    <source>
        <dbReference type="ARBA" id="ARBA00023315"/>
    </source>
</evidence>
<evidence type="ECO:0000259" key="10">
    <source>
        <dbReference type="PROSITE" id="PS50263"/>
    </source>
</evidence>
<evidence type="ECO:0000256" key="3">
    <source>
        <dbReference type="ARBA" id="ARBA00022475"/>
    </source>
</evidence>
<dbReference type="PANTHER" id="PTHR38686:SF1">
    <property type="entry name" value="APOLIPOPROTEIN N-ACYLTRANSFERASE"/>
    <property type="match status" value="1"/>
</dbReference>
<feature type="transmembrane region" description="Helical" evidence="9">
    <location>
        <begin position="193"/>
        <end position="212"/>
    </location>
</feature>
<keyword evidence="8 9" id="KW-0012">Acyltransferase</keyword>
<feature type="domain" description="CN hydrolase" evidence="10">
    <location>
        <begin position="225"/>
        <end position="471"/>
    </location>
</feature>
<evidence type="ECO:0000313" key="11">
    <source>
        <dbReference type="EMBL" id="NLS14181.1"/>
    </source>
</evidence>
<keyword evidence="6 9" id="KW-1133">Transmembrane helix</keyword>
<gene>
    <name evidence="9 11" type="primary">lnt</name>
    <name evidence="11" type="ORF">HGP28_14915</name>
</gene>
<accession>A0A7X8TSU1</accession>
<keyword evidence="7 9" id="KW-0472">Membrane</keyword>
<feature type="transmembrane region" description="Helical" evidence="9">
    <location>
        <begin position="89"/>
        <end position="110"/>
    </location>
</feature>
<comment type="pathway">
    <text evidence="9">Protein modification; lipoprotein biosynthesis (N-acyl transfer).</text>
</comment>
<evidence type="ECO:0000256" key="7">
    <source>
        <dbReference type="ARBA" id="ARBA00023136"/>
    </source>
</evidence>
<comment type="function">
    <text evidence="9">Catalyzes the phospholipid dependent N-acylation of the N-terminal cysteine of apolipoprotein, the last step in lipoprotein maturation.</text>
</comment>
<reference evidence="11 12" key="1">
    <citation type="submission" date="2020-04" db="EMBL/GenBank/DDBJ databases">
        <title>Vibrio sp. SM6, a novel species isolated from seawater.</title>
        <authorList>
            <person name="Wang X."/>
        </authorList>
    </citation>
    <scope>NUCLEOTIDE SEQUENCE [LARGE SCALE GENOMIC DNA]</scope>
    <source>
        <strain evidence="11 12">SM6</strain>
    </source>
</reference>
<dbReference type="AlphaFoldDB" id="A0A7X8TSU1"/>
<keyword evidence="12" id="KW-1185">Reference proteome</keyword>
<dbReference type="GO" id="GO:0042158">
    <property type="term" value="P:lipoprotein biosynthetic process"/>
    <property type="evidence" value="ECO:0007669"/>
    <property type="project" value="UniProtKB-UniRule"/>
</dbReference>
<keyword evidence="5 9" id="KW-0812">Transmembrane</keyword>
<dbReference type="Pfam" id="PF00795">
    <property type="entry name" value="CN_hydrolase"/>
    <property type="match status" value="1"/>
</dbReference>
<evidence type="ECO:0000256" key="9">
    <source>
        <dbReference type="HAMAP-Rule" id="MF_01148"/>
    </source>
</evidence>
<evidence type="ECO:0000256" key="4">
    <source>
        <dbReference type="ARBA" id="ARBA00022679"/>
    </source>
</evidence>
<dbReference type="SUPFAM" id="SSF56317">
    <property type="entry name" value="Carbon-nitrogen hydrolase"/>
    <property type="match status" value="1"/>
</dbReference>
<dbReference type="Pfam" id="PF20154">
    <property type="entry name" value="LNT_N"/>
    <property type="match status" value="1"/>
</dbReference>
<proteinExistence type="inferred from homology"/>
<comment type="similarity">
    <text evidence="2 9">Belongs to the CN hydrolase family. Apolipoprotein N-acyltransferase subfamily.</text>
</comment>
<keyword evidence="4 9" id="KW-0808">Transferase</keyword>
<comment type="subcellular location">
    <subcellularLocation>
        <location evidence="1 9">Cell membrane</location>
        <topology evidence="1 9">Multi-pass membrane protein</topology>
    </subcellularLocation>
</comment>
<dbReference type="CDD" id="cd07571">
    <property type="entry name" value="ALP_N-acyl_transferase"/>
    <property type="match status" value="1"/>
</dbReference>
<dbReference type="PROSITE" id="PS50263">
    <property type="entry name" value="CN_HYDROLASE"/>
    <property type="match status" value="1"/>
</dbReference>
<dbReference type="RefSeq" id="WP_168837275.1">
    <property type="nucleotide sequence ID" value="NZ_JABAIK010000016.1"/>
</dbReference>
<dbReference type="GO" id="GO:0016410">
    <property type="term" value="F:N-acyltransferase activity"/>
    <property type="evidence" value="ECO:0007669"/>
    <property type="project" value="UniProtKB-UniRule"/>
</dbReference>
<dbReference type="Proteomes" id="UP000535589">
    <property type="component" value="Unassembled WGS sequence"/>
</dbReference>
<feature type="transmembrane region" description="Helical" evidence="9">
    <location>
        <begin position="57"/>
        <end position="77"/>
    </location>
</feature>
<evidence type="ECO:0000256" key="5">
    <source>
        <dbReference type="ARBA" id="ARBA00022692"/>
    </source>
</evidence>
<dbReference type="InterPro" id="IPR045378">
    <property type="entry name" value="LNT_N"/>
</dbReference>
<dbReference type="UniPathway" id="UPA00666"/>
<organism evidence="11 12">
    <name type="scientific">Vibrio agarilyticus</name>
    <dbReference type="NCBI Taxonomy" id="2726741"/>
    <lineage>
        <taxon>Bacteria</taxon>
        <taxon>Pseudomonadati</taxon>
        <taxon>Pseudomonadota</taxon>
        <taxon>Gammaproteobacteria</taxon>
        <taxon>Vibrionales</taxon>
        <taxon>Vibrionaceae</taxon>
        <taxon>Vibrio</taxon>
    </lineage>
</organism>
<keyword evidence="3 9" id="KW-1003">Cell membrane</keyword>
<protein>
    <recommendedName>
        <fullName evidence="9">Apolipoprotein N-acyltransferase</fullName>
        <shortName evidence="9">ALP N-acyltransferase</shortName>
        <ecNumber evidence="9">2.3.1.269</ecNumber>
    </recommendedName>
</protein>
<evidence type="ECO:0000256" key="2">
    <source>
        <dbReference type="ARBA" id="ARBA00010065"/>
    </source>
</evidence>
<comment type="catalytic activity">
    <reaction evidence="9">
        <text>N-terminal S-1,2-diacyl-sn-glyceryl-L-cysteinyl-[lipoprotein] + a glycerophospholipid = N-acyl-S-1,2-diacyl-sn-glyceryl-L-cysteinyl-[lipoprotein] + a 2-acyl-sn-glycero-3-phospholipid + H(+)</text>
        <dbReference type="Rhea" id="RHEA:48228"/>
        <dbReference type="Rhea" id="RHEA-COMP:14681"/>
        <dbReference type="Rhea" id="RHEA-COMP:14684"/>
        <dbReference type="ChEBI" id="CHEBI:15378"/>
        <dbReference type="ChEBI" id="CHEBI:136912"/>
        <dbReference type="ChEBI" id="CHEBI:140656"/>
        <dbReference type="ChEBI" id="CHEBI:140657"/>
        <dbReference type="ChEBI" id="CHEBI:140660"/>
        <dbReference type="EC" id="2.3.1.269"/>
    </reaction>
</comment>
<feature type="transmembrane region" description="Helical" evidence="9">
    <location>
        <begin position="160"/>
        <end position="186"/>
    </location>
</feature>
<evidence type="ECO:0000256" key="6">
    <source>
        <dbReference type="ARBA" id="ARBA00022989"/>
    </source>
</evidence>
<dbReference type="InterPro" id="IPR036526">
    <property type="entry name" value="C-N_Hydrolase_sf"/>
</dbReference>
<evidence type="ECO:0000256" key="1">
    <source>
        <dbReference type="ARBA" id="ARBA00004651"/>
    </source>
</evidence>
<dbReference type="EC" id="2.3.1.269" evidence="9"/>
<dbReference type="HAMAP" id="MF_01148">
    <property type="entry name" value="Lnt"/>
    <property type="match status" value="1"/>
</dbReference>
<dbReference type="EMBL" id="JABAIK010000016">
    <property type="protein sequence ID" value="NLS14181.1"/>
    <property type="molecule type" value="Genomic_DNA"/>
</dbReference>
<feature type="transmembrane region" description="Helical" evidence="9">
    <location>
        <begin position="481"/>
        <end position="500"/>
    </location>
</feature>
<dbReference type="Gene3D" id="3.60.110.10">
    <property type="entry name" value="Carbon-nitrogen hydrolase"/>
    <property type="match status" value="1"/>
</dbReference>
<dbReference type="NCBIfam" id="TIGR00546">
    <property type="entry name" value="lnt"/>
    <property type="match status" value="1"/>
</dbReference>